<evidence type="ECO:0000313" key="2">
    <source>
        <dbReference type="Proteomes" id="UP000283587"/>
    </source>
</evidence>
<dbReference type="OrthoDB" id="1550976at2"/>
<dbReference type="SUPFAM" id="SSF52540">
    <property type="entry name" value="P-loop containing nucleoside triphosphate hydrolases"/>
    <property type="match status" value="1"/>
</dbReference>
<protein>
    <submittedName>
        <fullName evidence="1">Nucleoside/nucleotide kinase family protein</fullName>
    </submittedName>
</protein>
<dbReference type="Pfam" id="PF13238">
    <property type="entry name" value="AAA_18"/>
    <property type="match status" value="1"/>
</dbReference>
<dbReference type="Gene3D" id="3.40.50.300">
    <property type="entry name" value="P-loop containing nucleotide triphosphate hydrolases"/>
    <property type="match status" value="1"/>
</dbReference>
<sequence>MRRIRGLEGRRVLVAVAGAPGSGKSTLAAALVARLADAVLVPMDGFHLDDRLLAARGLLARKGAVETFDAEGFAALAGRLAQPGREVVFPLFDRAREIAIAGAGVVEPAHRIVVVEGNYLLLDAAPWNGVRYDLAIALRVPEAELRRRLEARWQGLGKDAGAVRAHLANDLANARRVAEGSRAADLALVVEEAHQPEREA</sequence>
<proteinExistence type="predicted"/>
<keyword evidence="1" id="KW-0418">Kinase</keyword>
<dbReference type="PANTHER" id="PTHR10285">
    <property type="entry name" value="URIDINE KINASE"/>
    <property type="match status" value="1"/>
</dbReference>
<dbReference type="AlphaFoldDB" id="A0A418ZR83"/>
<evidence type="ECO:0000313" key="1">
    <source>
        <dbReference type="EMBL" id="RJK98556.1"/>
    </source>
</evidence>
<dbReference type="Proteomes" id="UP000283587">
    <property type="component" value="Unassembled WGS sequence"/>
</dbReference>
<reference evidence="2" key="1">
    <citation type="submission" date="2018-09" db="EMBL/GenBank/DDBJ databases">
        <title>Paracoccus onubensis nov. sp. a moderate halophilic bacterium isolated from Gruta de las Maravillas (Aracena, Spain).</title>
        <authorList>
            <person name="Jurado V."/>
            <person name="Gutierrez-Patricio S."/>
            <person name="Gonzalez-Pimentel J.L."/>
            <person name="Miller A.Z."/>
            <person name="Laiz L."/>
            <person name="Saiz-Jimenez C."/>
        </authorList>
    </citation>
    <scope>NUCLEOTIDE SEQUENCE [LARGE SCALE GENOMIC DNA]</scope>
    <source>
        <strain evidence="2">DSM 26381</strain>
    </source>
</reference>
<name>A0A418ZR83_9RHOB</name>
<organism evidence="1 2">
    <name type="scientific">Paracoccus siganidrum</name>
    <dbReference type="NCBI Taxonomy" id="1276757"/>
    <lineage>
        <taxon>Bacteria</taxon>
        <taxon>Pseudomonadati</taxon>
        <taxon>Pseudomonadota</taxon>
        <taxon>Alphaproteobacteria</taxon>
        <taxon>Rhodobacterales</taxon>
        <taxon>Paracoccaceae</taxon>
        <taxon>Paracoccus</taxon>
    </lineage>
</organism>
<gene>
    <name evidence="1" type="ORF">D3P05_23870</name>
</gene>
<keyword evidence="1" id="KW-0808">Transferase</keyword>
<comment type="caution">
    <text evidence="1">The sequence shown here is derived from an EMBL/GenBank/DDBJ whole genome shotgun (WGS) entry which is preliminary data.</text>
</comment>
<dbReference type="EMBL" id="QZEW01000214">
    <property type="protein sequence ID" value="RJK98556.1"/>
    <property type="molecule type" value="Genomic_DNA"/>
</dbReference>
<dbReference type="GO" id="GO:0016301">
    <property type="term" value="F:kinase activity"/>
    <property type="evidence" value="ECO:0007669"/>
    <property type="project" value="UniProtKB-KW"/>
</dbReference>
<keyword evidence="2" id="KW-1185">Reference proteome</keyword>
<dbReference type="InterPro" id="IPR027417">
    <property type="entry name" value="P-loop_NTPase"/>
</dbReference>
<accession>A0A418ZR83</accession>